<keyword evidence="11" id="KW-1185">Reference proteome</keyword>
<evidence type="ECO:0000256" key="6">
    <source>
        <dbReference type="RuleBase" id="RU003423"/>
    </source>
</evidence>
<evidence type="ECO:0000256" key="5">
    <source>
        <dbReference type="ARBA" id="ARBA00023315"/>
    </source>
</evidence>
<dbReference type="Gene3D" id="2.40.50.100">
    <property type="match status" value="1"/>
</dbReference>
<keyword evidence="4 6" id="KW-0450">Lipoyl</keyword>
<dbReference type="PROSITE" id="PS51826">
    <property type="entry name" value="PSBD"/>
    <property type="match status" value="1"/>
</dbReference>
<dbReference type="Pfam" id="PF00364">
    <property type="entry name" value="Biotin_lipoyl"/>
    <property type="match status" value="1"/>
</dbReference>
<dbReference type="PANTHER" id="PTHR43178:SF5">
    <property type="entry name" value="LIPOAMIDE ACYLTRANSFERASE COMPONENT OF BRANCHED-CHAIN ALPHA-KETO ACID DEHYDROGENASE COMPLEX, MITOCHONDRIAL"/>
    <property type="match status" value="1"/>
</dbReference>
<evidence type="ECO:0000313" key="10">
    <source>
        <dbReference type="EMBL" id="QMS84504.1"/>
    </source>
</evidence>
<dbReference type="SUPFAM" id="SSF52777">
    <property type="entry name" value="CoA-dependent acyltransferases"/>
    <property type="match status" value="1"/>
</dbReference>
<dbReference type="PANTHER" id="PTHR43178">
    <property type="entry name" value="DIHYDROLIPOAMIDE ACETYLTRANSFERASE COMPONENT OF PYRUVATE DEHYDROGENASE COMPLEX"/>
    <property type="match status" value="1"/>
</dbReference>
<evidence type="ECO:0000259" key="8">
    <source>
        <dbReference type="PROSITE" id="PS50968"/>
    </source>
</evidence>
<evidence type="ECO:0000256" key="2">
    <source>
        <dbReference type="ARBA" id="ARBA00007317"/>
    </source>
</evidence>
<dbReference type="KEGG" id="xcl:G4Z02_01655"/>
<dbReference type="InterPro" id="IPR011053">
    <property type="entry name" value="Single_hybrid_motif"/>
</dbReference>
<dbReference type="Gene3D" id="3.30.559.10">
    <property type="entry name" value="Chloramphenicol acetyltransferase-like domain"/>
    <property type="match status" value="1"/>
</dbReference>
<dbReference type="InterPro" id="IPR023213">
    <property type="entry name" value="CAT-like_dom_sf"/>
</dbReference>
<dbReference type="GO" id="GO:0005737">
    <property type="term" value="C:cytoplasm"/>
    <property type="evidence" value="ECO:0007669"/>
    <property type="project" value="TreeGrafter"/>
</dbReference>
<protein>
    <recommendedName>
        <fullName evidence="6">Dihydrolipoamide acetyltransferase component of pyruvate dehydrogenase complex</fullName>
        <ecNumber evidence="6">2.3.1.-</ecNumber>
    </recommendedName>
</protein>
<dbReference type="CDD" id="cd06849">
    <property type="entry name" value="lipoyl_domain"/>
    <property type="match status" value="1"/>
</dbReference>
<feature type="domain" description="Peripheral subunit-binding (PSBD)" evidence="9">
    <location>
        <begin position="138"/>
        <end position="175"/>
    </location>
</feature>
<feature type="compositionally biased region" description="Basic and acidic residues" evidence="7">
    <location>
        <begin position="84"/>
        <end position="97"/>
    </location>
</feature>
<sequence length="434" mass="47462">MTDFKFADIGEGIHEGNILKWEYNVGDTIEEGETLVVIETDKVNAEIPSPVTGVIKKLGPAEGEVVHVGETLALIDDGTGGAEEAPKEEPKEAKAEPISEGEEENAAGVVGSIEVSNDVIASSIEHEDEATPAKKRVLATPVARKLAKDLGVDIKLVPGSGENGRVMKADIRAFADKETTQTPLQKVTVNPFKEVAVPTFAQERTRREKISKLRKTIAENMTTSKTIIPHTTVMDEIIVSNLVDLRTTQKPLAEQKGIKLTYMPFIIKALTQTLQEFPIFNSSFDHTTDEIVYKNYMNIGVAVDTPDGLIVPNIKDADTKGILTIAKELADIKERAHNKKITLDDLKDGTISITNYGVFDSTFGAPVIKYPEVAIIGIGRIMKKPVVIDDDIVIRHVLPLSLSIDHRVIDGGDAGRFLKTFKSYLKDPMFLLLS</sequence>
<comment type="cofactor">
    <cofactor evidence="1 6">
        <name>(R)-lipoate</name>
        <dbReference type="ChEBI" id="CHEBI:83088"/>
    </cofactor>
</comment>
<dbReference type="InterPro" id="IPR003016">
    <property type="entry name" value="2-oxoA_DH_lipoyl-BS"/>
</dbReference>
<accession>A0A7L7KRD1</accession>
<evidence type="ECO:0000256" key="3">
    <source>
        <dbReference type="ARBA" id="ARBA00022679"/>
    </source>
</evidence>
<dbReference type="GO" id="GO:0031405">
    <property type="term" value="F:lipoic acid binding"/>
    <property type="evidence" value="ECO:0007669"/>
    <property type="project" value="TreeGrafter"/>
</dbReference>
<gene>
    <name evidence="10" type="ORF">G4Z02_01655</name>
</gene>
<evidence type="ECO:0000313" key="11">
    <source>
        <dbReference type="Proteomes" id="UP000514720"/>
    </source>
</evidence>
<dbReference type="Gene3D" id="4.10.320.10">
    <property type="entry name" value="E3-binding domain"/>
    <property type="match status" value="1"/>
</dbReference>
<dbReference type="EMBL" id="CP048914">
    <property type="protein sequence ID" value="QMS84504.1"/>
    <property type="molecule type" value="Genomic_DNA"/>
</dbReference>
<dbReference type="SUPFAM" id="SSF47005">
    <property type="entry name" value="Peripheral subunit-binding domain of 2-oxo acid dehydrogenase complex"/>
    <property type="match status" value="1"/>
</dbReference>
<dbReference type="PROSITE" id="PS50968">
    <property type="entry name" value="BIOTINYL_LIPOYL"/>
    <property type="match status" value="1"/>
</dbReference>
<dbReference type="EC" id="2.3.1.-" evidence="6"/>
<dbReference type="SUPFAM" id="SSF51230">
    <property type="entry name" value="Single hybrid motif"/>
    <property type="match status" value="1"/>
</dbReference>
<dbReference type="Pfam" id="PF00198">
    <property type="entry name" value="2-oxoacid_dh"/>
    <property type="match status" value="1"/>
</dbReference>
<keyword evidence="5 6" id="KW-0012">Acyltransferase</keyword>
<comment type="similarity">
    <text evidence="2 6">Belongs to the 2-oxoacid dehydrogenase family.</text>
</comment>
<evidence type="ECO:0000256" key="4">
    <source>
        <dbReference type="ARBA" id="ARBA00022823"/>
    </source>
</evidence>
<feature type="region of interest" description="Disordered" evidence="7">
    <location>
        <begin position="76"/>
        <end position="106"/>
    </location>
</feature>
<reference evidence="10 11" key="1">
    <citation type="submission" date="2020-02" db="EMBL/GenBank/DDBJ databases">
        <authorList>
            <person name="Zheng R.K."/>
            <person name="Sun C.M."/>
        </authorList>
    </citation>
    <scope>NUCLEOTIDE SEQUENCE [LARGE SCALE GENOMIC DNA]</scope>
    <source>
        <strain evidence="11">zrk13</strain>
    </source>
</reference>
<dbReference type="InterPro" id="IPR001078">
    <property type="entry name" value="2-oxoacid_DH_actylTfrase"/>
</dbReference>
<feature type="domain" description="Lipoyl-binding" evidence="8">
    <location>
        <begin position="1"/>
        <end position="76"/>
    </location>
</feature>
<dbReference type="PROSITE" id="PS00189">
    <property type="entry name" value="LIPOYL"/>
    <property type="match status" value="1"/>
</dbReference>
<dbReference type="Pfam" id="PF02817">
    <property type="entry name" value="E3_binding"/>
    <property type="match status" value="1"/>
</dbReference>
<dbReference type="InterPro" id="IPR050743">
    <property type="entry name" value="2-oxoacid_DH_E2_comp"/>
</dbReference>
<dbReference type="GO" id="GO:0016407">
    <property type="term" value="F:acetyltransferase activity"/>
    <property type="evidence" value="ECO:0007669"/>
    <property type="project" value="TreeGrafter"/>
</dbReference>
<dbReference type="AlphaFoldDB" id="A0A7L7KRD1"/>
<dbReference type="FunFam" id="3.30.559.10:FF:000007">
    <property type="entry name" value="Dihydrolipoamide acetyltransferase component of pyruvate dehydrogenase complex"/>
    <property type="match status" value="1"/>
</dbReference>
<dbReference type="InterPro" id="IPR000089">
    <property type="entry name" value="Biotin_lipoyl"/>
</dbReference>
<keyword evidence="3 6" id="KW-0808">Transferase</keyword>
<dbReference type="InterPro" id="IPR004167">
    <property type="entry name" value="PSBD"/>
</dbReference>
<evidence type="ECO:0000256" key="1">
    <source>
        <dbReference type="ARBA" id="ARBA00001938"/>
    </source>
</evidence>
<dbReference type="Proteomes" id="UP000514720">
    <property type="component" value="Chromosome"/>
</dbReference>
<name>A0A7L7KRD1_9MOLU</name>
<organism evidence="10 11">
    <name type="scientific">Candidatus Xianfuyuplasma coldseepsis</name>
    <dbReference type="NCBI Taxonomy" id="2782163"/>
    <lineage>
        <taxon>Bacteria</taxon>
        <taxon>Bacillati</taxon>
        <taxon>Mycoplasmatota</taxon>
        <taxon>Mollicutes</taxon>
        <taxon>Candidatus Izemoplasmatales</taxon>
        <taxon>Candidatus Izemoplasmataceae</taxon>
        <taxon>Candidatus Xianfuyuplasma</taxon>
    </lineage>
</organism>
<dbReference type="RefSeq" id="WP_258878118.1">
    <property type="nucleotide sequence ID" value="NZ_CP048914.1"/>
</dbReference>
<evidence type="ECO:0000256" key="7">
    <source>
        <dbReference type="SAM" id="MobiDB-lite"/>
    </source>
</evidence>
<evidence type="ECO:0000259" key="9">
    <source>
        <dbReference type="PROSITE" id="PS51826"/>
    </source>
</evidence>
<proteinExistence type="inferred from homology"/>
<dbReference type="InterPro" id="IPR036625">
    <property type="entry name" value="E3-bd_dom_sf"/>
</dbReference>